<dbReference type="InterPro" id="IPR006680">
    <property type="entry name" value="Amidohydro-rel"/>
</dbReference>
<comment type="function">
    <text evidence="4">Catalyzes the deamination of 5-methylthioadenosine and S-adenosyl-L-homocysteine into 5-methylthioinosine and S-inosyl-L-homocysteine, respectively. Is also able to deaminate adenosine.</text>
</comment>
<dbReference type="PANTHER" id="PTHR43794:SF11">
    <property type="entry name" value="AMIDOHYDROLASE-RELATED DOMAIN-CONTAINING PROTEIN"/>
    <property type="match status" value="1"/>
</dbReference>
<evidence type="ECO:0000259" key="5">
    <source>
        <dbReference type="Pfam" id="PF01979"/>
    </source>
</evidence>
<keyword evidence="3 4" id="KW-0862">Zinc</keyword>
<evidence type="ECO:0000313" key="7">
    <source>
        <dbReference type="Proteomes" id="UP000642910"/>
    </source>
</evidence>
<feature type="binding site" evidence="4">
    <location>
        <position position="100"/>
    </location>
    <ligand>
        <name>substrate</name>
    </ligand>
</feature>
<reference evidence="6 7" key="1">
    <citation type="submission" date="2020-11" db="EMBL/GenBank/DDBJ databases">
        <title>Genomic insight of Alicyclobacillus mali FL 18 reveals a new arsenic-resistant strain, with potential in environmental biotechnology.</title>
        <authorList>
            <person name="Fiorentino G."/>
            <person name="Gallo G."/>
            <person name="Aulitto M."/>
        </authorList>
    </citation>
    <scope>NUCLEOTIDE SEQUENCE [LARGE SCALE GENOMIC DNA]</scope>
    <source>
        <strain evidence="6 7">FL 18</strain>
    </source>
</reference>
<proteinExistence type="inferred from homology"/>
<evidence type="ECO:0000256" key="4">
    <source>
        <dbReference type="HAMAP-Rule" id="MF_01281"/>
    </source>
</evidence>
<feature type="binding site" evidence="4">
    <location>
        <position position="73"/>
    </location>
    <ligand>
        <name>Zn(2+)</name>
        <dbReference type="ChEBI" id="CHEBI:29105"/>
    </ligand>
</feature>
<keyword evidence="2 4" id="KW-0378">Hydrolase</keyword>
<comment type="caution">
    <text evidence="6">The sequence shown here is derived from an EMBL/GenBank/DDBJ whole genome shotgun (WGS) entry which is preliminary data.</text>
</comment>
<gene>
    <name evidence="4" type="primary">mtaD</name>
    <name evidence="6" type="ORF">IW967_06075</name>
</gene>
<feature type="binding site" evidence="4">
    <location>
        <position position="306"/>
    </location>
    <ligand>
        <name>Zn(2+)</name>
        <dbReference type="ChEBI" id="CHEBI:29105"/>
    </ligand>
</feature>
<dbReference type="CDD" id="cd01298">
    <property type="entry name" value="ATZ_TRZ_like"/>
    <property type="match status" value="1"/>
</dbReference>
<evidence type="ECO:0000256" key="2">
    <source>
        <dbReference type="ARBA" id="ARBA00022801"/>
    </source>
</evidence>
<dbReference type="InterPro" id="IPR032466">
    <property type="entry name" value="Metal_Hydrolase"/>
</dbReference>
<protein>
    <recommendedName>
        <fullName evidence="4">5-methylthioadenosine/S-adenosylhomocysteine deaminase</fullName>
        <shortName evidence="4">MTA/SAH deaminase</shortName>
        <ecNumber evidence="4">3.5.4.28</ecNumber>
        <ecNumber evidence="4">3.5.4.31</ecNumber>
    </recommendedName>
</protein>
<evidence type="ECO:0000256" key="3">
    <source>
        <dbReference type="ARBA" id="ARBA00022833"/>
    </source>
</evidence>
<dbReference type="SUPFAM" id="SSF51338">
    <property type="entry name" value="Composite domain of metallo-dependent hydrolases"/>
    <property type="match status" value="1"/>
</dbReference>
<dbReference type="InterPro" id="IPR023512">
    <property type="entry name" value="Deaminase_MtaD/DadD"/>
</dbReference>
<dbReference type="EMBL" id="JADPKZ010000036">
    <property type="protein sequence ID" value="MBF8377441.1"/>
    <property type="molecule type" value="Genomic_DNA"/>
</dbReference>
<feature type="binding site" evidence="4">
    <location>
        <position position="306"/>
    </location>
    <ligand>
        <name>substrate</name>
    </ligand>
</feature>
<dbReference type="SUPFAM" id="SSF51556">
    <property type="entry name" value="Metallo-dependent hydrolases"/>
    <property type="match status" value="1"/>
</dbReference>
<dbReference type="RefSeq" id="WP_067850660.1">
    <property type="nucleotide sequence ID" value="NZ_JADPKZ010000036.1"/>
</dbReference>
<comment type="catalytic activity">
    <reaction evidence="4">
        <text>S-methyl-5'-thioadenosine + H2O + H(+) = S-methyl-5'-thioinosine + NH4(+)</text>
        <dbReference type="Rhea" id="RHEA:25025"/>
        <dbReference type="ChEBI" id="CHEBI:15377"/>
        <dbReference type="ChEBI" id="CHEBI:15378"/>
        <dbReference type="ChEBI" id="CHEBI:17509"/>
        <dbReference type="ChEBI" id="CHEBI:28938"/>
        <dbReference type="ChEBI" id="CHEBI:48595"/>
        <dbReference type="EC" id="3.5.4.31"/>
    </reaction>
</comment>
<comment type="similarity">
    <text evidence="4">Belongs to the metallo-dependent hydrolases superfamily. MTA/SAH deaminase family.</text>
</comment>
<name>A0ABS0F2C9_9BACL</name>
<dbReference type="Pfam" id="PF01979">
    <property type="entry name" value="Amidohydro_1"/>
    <property type="match status" value="1"/>
</dbReference>
<feature type="binding site" evidence="4">
    <location>
        <position position="218"/>
    </location>
    <ligand>
        <name>Zn(2+)</name>
        <dbReference type="ChEBI" id="CHEBI:29105"/>
    </ligand>
</feature>
<keyword evidence="1 4" id="KW-0479">Metal-binding</keyword>
<accession>A0ABS0F2C9</accession>
<dbReference type="EC" id="3.5.4.31" evidence="4"/>
<feature type="domain" description="Amidohydrolase-related" evidence="5">
    <location>
        <begin position="62"/>
        <end position="410"/>
    </location>
</feature>
<evidence type="ECO:0000256" key="1">
    <source>
        <dbReference type="ARBA" id="ARBA00022723"/>
    </source>
</evidence>
<dbReference type="Gene3D" id="3.20.20.140">
    <property type="entry name" value="Metal-dependent hydrolases"/>
    <property type="match status" value="1"/>
</dbReference>
<dbReference type="HAMAP" id="MF_01281">
    <property type="entry name" value="MTA_SAH_deamin"/>
    <property type="match status" value="1"/>
</dbReference>
<evidence type="ECO:0000313" key="6">
    <source>
        <dbReference type="EMBL" id="MBF8377441.1"/>
    </source>
</evidence>
<dbReference type="Proteomes" id="UP000642910">
    <property type="component" value="Unassembled WGS sequence"/>
</dbReference>
<dbReference type="EC" id="3.5.4.28" evidence="4"/>
<sequence>MAHERSVTVLEVGGAVVDRHTFYAGPAYFVIEGSHIVRHGEGDYEPEPGEVVVRRWRKRDRIAIPGLVNAHGHAAMTLLRGVGDDLPLMTWLTERIFPIEARLTAECVYWGTQLACWEMLLSGTTAYADMYMMMDHAAEAAAESGMRALLSIGLAATEADVQAEKLEASRAFVQAWHGKGDGRIQVALGPHAPYTCPEPFLTQVADLAAELGVGIQIHLSETRGEVDQFLSQEGLTPIGLAERAGLLNLPTLAAHCVHATQNDIEILRTHDVRVAHNPQSNLKLGSGIMPLPDMLDRGVTVGLGTDGAASNNNLDMFEEMRLAATLHKGVREDATTVDAATAFALATELGARAIFLPENHGTLRPGAPCDMVLLDAHSPHFTPSHDLLSDLVYAAGADDVLDVIVAGEWVLQNREPTALDAERIRFEARRLKDLLTRG</sequence>
<comment type="cofactor">
    <cofactor evidence="4">
        <name>Zn(2+)</name>
        <dbReference type="ChEBI" id="CHEBI:29105"/>
    </cofactor>
    <text evidence="4">Binds 1 zinc ion per subunit.</text>
</comment>
<comment type="catalytic activity">
    <reaction evidence="4">
        <text>S-adenosyl-L-homocysteine + H2O + H(+) = S-inosyl-L-homocysteine + NH4(+)</text>
        <dbReference type="Rhea" id="RHEA:20716"/>
        <dbReference type="ChEBI" id="CHEBI:15377"/>
        <dbReference type="ChEBI" id="CHEBI:15378"/>
        <dbReference type="ChEBI" id="CHEBI:28938"/>
        <dbReference type="ChEBI" id="CHEBI:57856"/>
        <dbReference type="ChEBI" id="CHEBI:57985"/>
        <dbReference type="EC" id="3.5.4.28"/>
    </reaction>
</comment>
<feature type="binding site" evidence="4">
    <location>
        <position position="221"/>
    </location>
    <ligand>
        <name>substrate</name>
    </ligand>
</feature>
<keyword evidence="7" id="KW-1185">Reference proteome</keyword>
<dbReference type="PANTHER" id="PTHR43794">
    <property type="entry name" value="AMINOHYDROLASE SSNA-RELATED"/>
    <property type="match status" value="1"/>
</dbReference>
<feature type="binding site" evidence="4">
    <location>
        <position position="71"/>
    </location>
    <ligand>
        <name>Zn(2+)</name>
        <dbReference type="ChEBI" id="CHEBI:29105"/>
    </ligand>
</feature>
<dbReference type="InterPro" id="IPR011059">
    <property type="entry name" value="Metal-dep_hydrolase_composite"/>
</dbReference>
<feature type="binding site" evidence="4">
    <location>
        <position position="191"/>
    </location>
    <ligand>
        <name>substrate</name>
    </ligand>
</feature>
<dbReference type="InterPro" id="IPR050287">
    <property type="entry name" value="MTA/SAH_deaminase"/>
</dbReference>
<organism evidence="6 7">
    <name type="scientific">Alicyclobacillus mali</name>
    <name type="common">ex Roth et al. 2021</name>
    <dbReference type="NCBI Taxonomy" id="1123961"/>
    <lineage>
        <taxon>Bacteria</taxon>
        <taxon>Bacillati</taxon>
        <taxon>Bacillota</taxon>
        <taxon>Bacilli</taxon>
        <taxon>Bacillales</taxon>
        <taxon>Alicyclobacillaceae</taxon>
        <taxon>Alicyclobacillus</taxon>
    </lineage>
</organism>
<dbReference type="Gene3D" id="2.30.40.10">
    <property type="entry name" value="Urease, subunit C, domain 1"/>
    <property type="match status" value="1"/>
</dbReference>
<comment type="caution">
    <text evidence="4">Lacks conserved residue(s) required for the propagation of feature annotation.</text>
</comment>